<dbReference type="OMA" id="CAFLWID"/>
<dbReference type="EMBL" id="BA000042">
    <property type="protein sequence ID" value="BAD83448.1"/>
    <property type="molecule type" value="Genomic_DNA"/>
</dbReference>
<keyword evidence="2 5" id="KW-0496">Mitochondrion</keyword>
<name>Q5MA30_TOBAC</name>
<feature type="transmembrane region" description="Helical" evidence="1">
    <location>
        <begin position="20"/>
        <end position="38"/>
    </location>
</feature>
<dbReference type="PaxDb" id="4097-Q5MA30"/>
<dbReference type="GeneID" id="3205284"/>
<geneLocation type="mitochondrion" evidence="2 5"/>
<accession>Q5MA30</accession>
<protein>
    <submittedName>
        <fullName evidence="2 5">Uncharacterized protein</fullName>
    </submittedName>
</protein>
<feature type="transmembrane region" description="Helical" evidence="1">
    <location>
        <begin position="87"/>
        <end position="105"/>
    </location>
</feature>
<feature type="transmembrane region" description="Helical" evidence="1">
    <location>
        <begin position="50"/>
        <end position="75"/>
    </location>
</feature>
<dbReference type="Proteomes" id="UP000790787">
    <property type="component" value="Mitochondrion MT"/>
</dbReference>
<evidence type="ECO:0000256" key="1">
    <source>
        <dbReference type="SAM" id="Phobius"/>
    </source>
</evidence>
<dbReference type="RefSeq" id="YP_173384.1">
    <property type="nucleotide sequence ID" value="NC_006581.1"/>
</dbReference>
<dbReference type="STRING" id="4097.Q5MA30"/>
<reference evidence="2 3" key="2">
    <citation type="journal article" date="2005" name="Mol. Genet. Genomics">
        <title>The complete nucleotide sequence and multipartite organization of the tobacco mitochondrial genome: comparative analysis of mitochondrial genomes in higher plants.</title>
        <authorList>
            <person name="Sugiyama Y."/>
            <person name="Watase Y."/>
            <person name="Nagase M."/>
            <person name="Makita N."/>
            <person name="Yagura S."/>
            <person name="Hirai A."/>
            <person name="Sugiura M."/>
        </authorList>
    </citation>
    <scope>NUCLEOTIDE SEQUENCE</scope>
    <source>
        <strain evidence="3">cv. TN90</strain>
        <tissue evidence="2 5">Leaf</tissue>
    </source>
</reference>
<gene>
    <name evidence="2 5" type="primary">orf175</name>
    <name evidence="5" type="ORF">NitaMp038</name>
</gene>
<dbReference type="OrthoDB" id="10467792at2759"/>
<keyword evidence="1" id="KW-0812">Transmembrane</keyword>
<keyword evidence="1" id="KW-1133">Transmembrane helix</keyword>
<evidence type="ECO:0000313" key="2">
    <source>
        <dbReference type="EMBL" id="BAD83448.1"/>
    </source>
</evidence>
<keyword evidence="1" id="KW-0472">Membrane</keyword>
<reference evidence="5" key="3">
    <citation type="submission" date="2025-04" db="UniProtKB">
        <authorList>
            <consortium name="RefSeq"/>
        </authorList>
    </citation>
    <scope>IDENTIFICATION</scope>
    <source>
        <tissue evidence="5">Leaf</tissue>
    </source>
</reference>
<evidence type="ECO:0000313" key="3">
    <source>
        <dbReference type="Proteomes" id="UP000084051"/>
    </source>
</evidence>
<sequence length="175" mass="20201">MFSFFVCLLYLSKILLTLQMALSYLFHTVGLCLHPGFFMIDSIFLLKTTCFLSVTLQLTIFVSSFLLLSVLSTISAREGSLAGWESFIIRIFFSTFLFFSCFIRIRNGTRRRLRHTQHTVQDFFHCLGYIPAFHSDGLNNSCDCLQLAIVCSWIKHKNPKKCAFLWIDSFVSVHL</sequence>
<evidence type="ECO:0000313" key="5">
    <source>
        <dbReference type="RefSeq" id="YP_173384.1"/>
    </source>
</evidence>
<proteinExistence type="predicted"/>
<reference evidence="5" key="1">
    <citation type="submission" date="2004-12" db="EMBL/GenBank/DDBJ databases">
        <authorList>
            <consortium name="NCBI Genome Project"/>
        </authorList>
    </citation>
    <scope>NUCLEOTIDE SEQUENCE</scope>
    <source>
        <tissue evidence="5">Leaf</tissue>
    </source>
</reference>
<keyword evidence="4" id="KW-1185">Reference proteome</keyword>
<evidence type="ECO:0000313" key="4">
    <source>
        <dbReference type="Proteomes" id="UP000790787"/>
    </source>
</evidence>
<dbReference type="KEGG" id="nta:3205284"/>
<organism evidence="2">
    <name type="scientific">Nicotiana tabacum</name>
    <name type="common">Common tobacco</name>
    <dbReference type="NCBI Taxonomy" id="4097"/>
    <lineage>
        <taxon>Eukaryota</taxon>
        <taxon>Viridiplantae</taxon>
        <taxon>Streptophyta</taxon>
        <taxon>Embryophyta</taxon>
        <taxon>Tracheophyta</taxon>
        <taxon>Spermatophyta</taxon>
        <taxon>Magnoliopsida</taxon>
        <taxon>eudicotyledons</taxon>
        <taxon>Gunneridae</taxon>
        <taxon>Pentapetalae</taxon>
        <taxon>asterids</taxon>
        <taxon>lamiids</taxon>
        <taxon>Solanales</taxon>
        <taxon>Solanaceae</taxon>
        <taxon>Nicotianoideae</taxon>
        <taxon>Nicotianeae</taxon>
        <taxon>Nicotiana</taxon>
    </lineage>
</organism>
<dbReference type="AlphaFoldDB" id="Q5MA30"/>